<evidence type="ECO:0000256" key="1">
    <source>
        <dbReference type="SAM" id="Phobius"/>
    </source>
</evidence>
<keyword evidence="1" id="KW-1133">Transmembrane helix</keyword>
<dbReference type="Pfam" id="PF12732">
    <property type="entry name" value="YtxH"/>
    <property type="match status" value="1"/>
</dbReference>
<proteinExistence type="predicted"/>
<name>A0A7Y8Y240_9FLAO</name>
<gene>
    <name evidence="2" type="ORF">HZF10_02630</name>
</gene>
<reference evidence="2 3" key="1">
    <citation type="submission" date="2020-07" db="EMBL/GenBank/DDBJ databases">
        <authorList>
            <person name="Sun Q."/>
        </authorList>
    </citation>
    <scope>NUCLEOTIDE SEQUENCE [LARGE SCALE GENOMIC DNA]</scope>
    <source>
        <strain evidence="2 3">MAH-1</strain>
    </source>
</reference>
<keyword evidence="3" id="KW-1185">Reference proteome</keyword>
<dbReference type="AlphaFoldDB" id="A0A7Y8Y240"/>
<organism evidence="2 3">
    <name type="scientific">Flavobacterium agri</name>
    <dbReference type="NCBI Taxonomy" id="2743471"/>
    <lineage>
        <taxon>Bacteria</taxon>
        <taxon>Pseudomonadati</taxon>
        <taxon>Bacteroidota</taxon>
        <taxon>Flavobacteriia</taxon>
        <taxon>Flavobacteriales</taxon>
        <taxon>Flavobacteriaceae</taxon>
        <taxon>Flavobacterium</taxon>
    </lineage>
</organism>
<dbReference type="InterPro" id="IPR024623">
    <property type="entry name" value="YtxH"/>
</dbReference>
<feature type="transmembrane region" description="Helical" evidence="1">
    <location>
        <begin position="6"/>
        <end position="25"/>
    </location>
</feature>
<accession>A0A7Y8Y240</accession>
<dbReference type="RefSeq" id="WP_176004625.1">
    <property type="nucleotide sequence ID" value="NZ_JABWMI010000005.1"/>
</dbReference>
<dbReference type="Proteomes" id="UP000535020">
    <property type="component" value="Unassembled WGS sequence"/>
</dbReference>
<comment type="caution">
    <text evidence="2">The sequence shown here is derived from an EMBL/GenBank/DDBJ whole genome shotgun (WGS) entry which is preliminary data.</text>
</comment>
<dbReference type="EMBL" id="JACBJI010000001">
    <property type="protein sequence ID" value="NYA69800.1"/>
    <property type="molecule type" value="Genomic_DNA"/>
</dbReference>
<protein>
    <submittedName>
        <fullName evidence="2">YtxH domain-containing protein</fullName>
    </submittedName>
</protein>
<sequence length="87" mass="8826">MSTGKVVLGAVAGLAIGAALGVLFAPDKGSSTRKKIADKGNGYLGDLKDKYNGAIDSITSKLDGIKRKSEALAEEGAQMPDSVSTTV</sequence>
<keyword evidence="1" id="KW-0472">Membrane</keyword>
<evidence type="ECO:0000313" key="2">
    <source>
        <dbReference type="EMBL" id="NYA69800.1"/>
    </source>
</evidence>
<evidence type="ECO:0000313" key="3">
    <source>
        <dbReference type="Proteomes" id="UP000535020"/>
    </source>
</evidence>
<keyword evidence="1" id="KW-0812">Transmembrane</keyword>